<dbReference type="EMBL" id="GGEC01075553">
    <property type="protein sequence ID" value="MBX56037.1"/>
    <property type="molecule type" value="Transcribed_RNA"/>
</dbReference>
<name>A0A2P2PMN8_RHIMU</name>
<evidence type="ECO:0000313" key="1">
    <source>
        <dbReference type="EMBL" id="MBX56037.1"/>
    </source>
</evidence>
<sequence>MTTCINRKLLYAEHAFLSFLVTSIFS</sequence>
<proteinExistence type="predicted"/>
<accession>A0A2P2PMN8</accession>
<dbReference type="AlphaFoldDB" id="A0A2P2PMN8"/>
<protein>
    <submittedName>
        <fullName evidence="1">Uncharacterized protein</fullName>
    </submittedName>
</protein>
<reference evidence="1" key="1">
    <citation type="submission" date="2018-02" db="EMBL/GenBank/DDBJ databases">
        <title>Rhizophora mucronata_Transcriptome.</title>
        <authorList>
            <person name="Meera S.P."/>
            <person name="Sreeshan A."/>
            <person name="Augustine A."/>
        </authorList>
    </citation>
    <scope>NUCLEOTIDE SEQUENCE</scope>
    <source>
        <tissue evidence="1">Leaf</tissue>
    </source>
</reference>
<organism evidence="1">
    <name type="scientific">Rhizophora mucronata</name>
    <name type="common">Asiatic mangrove</name>
    <dbReference type="NCBI Taxonomy" id="61149"/>
    <lineage>
        <taxon>Eukaryota</taxon>
        <taxon>Viridiplantae</taxon>
        <taxon>Streptophyta</taxon>
        <taxon>Embryophyta</taxon>
        <taxon>Tracheophyta</taxon>
        <taxon>Spermatophyta</taxon>
        <taxon>Magnoliopsida</taxon>
        <taxon>eudicotyledons</taxon>
        <taxon>Gunneridae</taxon>
        <taxon>Pentapetalae</taxon>
        <taxon>rosids</taxon>
        <taxon>fabids</taxon>
        <taxon>Malpighiales</taxon>
        <taxon>Rhizophoraceae</taxon>
        <taxon>Rhizophora</taxon>
    </lineage>
</organism>